<dbReference type="InterPro" id="IPR051676">
    <property type="entry name" value="UPF0053_domain"/>
</dbReference>
<evidence type="ECO:0000256" key="5">
    <source>
        <dbReference type="ARBA" id="ARBA00022737"/>
    </source>
</evidence>
<evidence type="ECO:0000259" key="13">
    <source>
        <dbReference type="PROSITE" id="PS51846"/>
    </source>
</evidence>
<dbReference type="InterPro" id="IPR000644">
    <property type="entry name" value="CBS_dom"/>
</dbReference>
<feature type="transmembrane region" description="Helical" evidence="11">
    <location>
        <begin position="95"/>
        <end position="116"/>
    </location>
</feature>
<dbReference type="Pfam" id="PF03471">
    <property type="entry name" value="CorC_HlyC"/>
    <property type="match status" value="1"/>
</dbReference>
<dbReference type="InterPro" id="IPR046342">
    <property type="entry name" value="CBS_dom_sf"/>
</dbReference>
<evidence type="ECO:0000256" key="6">
    <source>
        <dbReference type="ARBA" id="ARBA00022989"/>
    </source>
</evidence>
<comment type="caution">
    <text evidence="14">The sequence shown here is derived from an EMBL/GenBank/DDBJ whole genome shotgun (WGS) entry which is preliminary data.</text>
</comment>
<feature type="transmembrane region" description="Helical" evidence="11">
    <location>
        <begin position="54"/>
        <end position="75"/>
    </location>
</feature>
<dbReference type="Pfam" id="PF01595">
    <property type="entry name" value="CNNM"/>
    <property type="match status" value="1"/>
</dbReference>
<dbReference type="SUPFAM" id="SSF54631">
    <property type="entry name" value="CBS-domain pair"/>
    <property type="match status" value="1"/>
</dbReference>
<reference evidence="15" key="1">
    <citation type="journal article" date="2019" name="Int. J. Syst. Evol. Microbiol.">
        <title>The Global Catalogue of Microorganisms (GCM) 10K type strain sequencing project: providing services to taxonomists for standard genome sequencing and annotation.</title>
        <authorList>
            <consortium name="The Broad Institute Genomics Platform"/>
            <consortium name="The Broad Institute Genome Sequencing Center for Infectious Disease"/>
            <person name="Wu L."/>
            <person name="Ma J."/>
        </authorList>
    </citation>
    <scope>NUCLEOTIDE SEQUENCE [LARGE SCALE GENOMIC DNA]</scope>
    <source>
        <strain evidence="15">2902at01</strain>
    </source>
</reference>
<dbReference type="SMART" id="SM00116">
    <property type="entry name" value="CBS"/>
    <property type="match status" value="2"/>
</dbReference>
<evidence type="ECO:0000313" key="15">
    <source>
        <dbReference type="Proteomes" id="UP001595868"/>
    </source>
</evidence>
<evidence type="ECO:0000259" key="12">
    <source>
        <dbReference type="PROSITE" id="PS51371"/>
    </source>
</evidence>
<dbReference type="InterPro" id="IPR044751">
    <property type="entry name" value="Ion_transp-like_CBS"/>
</dbReference>
<keyword evidence="6 10" id="KW-1133">Transmembrane helix</keyword>
<sequence length="433" mass="46250">MQLALVGVLVIVNAAFSGSEMALVSLRESQLQRLERRSRAGRVLARLAKDPNRFLATIQIGITLAGFLASAAAAVSLARPLVSLLAVLGTAAEPVAIVLVTLALTFVTLVFGELAPKRIAMQRAERWALVVARPLDLLASLSRPAVWALGVTTDLVVRLAGVDPKPQRDEISPDELRDIVSGHHGLTLEQQTIIAGAVEIAERRLRAVLVPRLQVFCLDSGTSAEAARIVLAASGNSRAPVVRHGMLDDAVGVVHLRDLVGVPDDRPIDDYARPPMLLPDSLPVVEALRQFKTERQHIALVVDERGAVDGIVTLEDVLEEIVGEIYDETDRDVRGVRTEPDGALLLPGTFPIHDLPDIGIELPGRPAGDYTTVAGLILSVLGRIPSDAGETVAIDGCVFEVLEVAHHAIVRVRLRRTAPPAPDPEPALDTATG</sequence>
<evidence type="ECO:0000256" key="11">
    <source>
        <dbReference type="SAM" id="Phobius"/>
    </source>
</evidence>
<dbReference type="InterPro" id="IPR005170">
    <property type="entry name" value="Transptr-assoc_dom"/>
</dbReference>
<evidence type="ECO:0000313" key="14">
    <source>
        <dbReference type="EMBL" id="MFC4110454.1"/>
    </source>
</evidence>
<accession>A0ABV8KWF6</accession>
<keyword evidence="7 9" id="KW-0129">CBS domain</keyword>
<evidence type="ECO:0000256" key="1">
    <source>
        <dbReference type="ARBA" id="ARBA00004651"/>
    </source>
</evidence>
<feature type="transmembrane region" description="Helical" evidence="11">
    <location>
        <begin position="6"/>
        <end position="26"/>
    </location>
</feature>
<dbReference type="RefSeq" id="WP_377552918.1">
    <property type="nucleotide sequence ID" value="NZ_JBHSBN010000042.1"/>
</dbReference>
<dbReference type="PANTHER" id="PTHR43099:SF5">
    <property type="entry name" value="HLYC_CORC FAMILY TRANSPORTER"/>
    <property type="match status" value="1"/>
</dbReference>
<feature type="domain" description="CNNM transmembrane" evidence="13">
    <location>
        <begin position="1"/>
        <end position="192"/>
    </location>
</feature>
<evidence type="ECO:0000256" key="9">
    <source>
        <dbReference type="PROSITE-ProRule" id="PRU00703"/>
    </source>
</evidence>
<dbReference type="PANTHER" id="PTHR43099">
    <property type="entry name" value="UPF0053 PROTEIN YRKA"/>
    <property type="match status" value="1"/>
</dbReference>
<evidence type="ECO:0000256" key="4">
    <source>
        <dbReference type="ARBA" id="ARBA00022692"/>
    </source>
</evidence>
<evidence type="ECO:0000256" key="7">
    <source>
        <dbReference type="ARBA" id="ARBA00023122"/>
    </source>
</evidence>
<dbReference type="CDD" id="cd04590">
    <property type="entry name" value="CBS_pair_CorC_HlyC_assoc"/>
    <property type="match status" value="1"/>
</dbReference>
<feature type="domain" description="CBS" evidence="12">
    <location>
        <begin position="271"/>
        <end position="328"/>
    </location>
</feature>
<dbReference type="SMART" id="SM01091">
    <property type="entry name" value="CorC_HlyC"/>
    <property type="match status" value="1"/>
</dbReference>
<evidence type="ECO:0000256" key="3">
    <source>
        <dbReference type="ARBA" id="ARBA00022475"/>
    </source>
</evidence>
<dbReference type="InterPro" id="IPR016169">
    <property type="entry name" value="FAD-bd_PCMH_sub2"/>
</dbReference>
<dbReference type="Gene3D" id="3.30.465.10">
    <property type="match status" value="1"/>
</dbReference>
<organism evidence="14 15">
    <name type="scientific">Micromonospora zhanjiangensis</name>
    <dbReference type="NCBI Taxonomy" id="1522057"/>
    <lineage>
        <taxon>Bacteria</taxon>
        <taxon>Bacillati</taxon>
        <taxon>Actinomycetota</taxon>
        <taxon>Actinomycetes</taxon>
        <taxon>Micromonosporales</taxon>
        <taxon>Micromonosporaceae</taxon>
        <taxon>Micromonospora</taxon>
    </lineage>
</organism>
<dbReference type="PROSITE" id="PS51846">
    <property type="entry name" value="CNNM"/>
    <property type="match status" value="1"/>
</dbReference>
<evidence type="ECO:0000256" key="2">
    <source>
        <dbReference type="ARBA" id="ARBA00006337"/>
    </source>
</evidence>
<keyword evidence="8 10" id="KW-0472">Membrane</keyword>
<dbReference type="Proteomes" id="UP001595868">
    <property type="component" value="Unassembled WGS sequence"/>
</dbReference>
<evidence type="ECO:0000256" key="8">
    <source>
        <dbReference type="ARBA" id="ARBA00023136"/>
    </source>
</evidence>
<keyword evidence="3" id="KW-1003">Cell membrane</keyword>
<dbReference type="Pfam" id="PF00571">
    <property type="entry name" value="CBS"/>
    <property type="match status" value="1"/>
</dbReference>
<protein>
    <submittedName>
        <fullName evidence="14">Hemolysin family protein</fullName>
    </submittedName>
</protein>
<evidence type="ECO:0000256" key="10">
    <source>
        <dbReference type="PROSITE-ProRule" id="PRU01193"/>
    </source>
</evidence>
<gene>
    <name evidence="14" type="ORF">ACFOX0_31615</name>
</gene>
<dbReference type="PROSITE" id="PS51371">
    <property type="entry name" value="CBS"/>
    <property type="match status" value="1"/>
</dbReference>
<comment type="subcellular location">
    <subcellularLocation>
        <location evidence="1">Cell membrane</location>
        <topology evidence="1">Multi-pass membrane protein</topology>
    </subcellularLocation>
</comment>
<name>A0ABV8KWF6_9ACTN</name>
<dbReference type="InterPro" id="IPR002550">
    <property type="entry name" value="CNNM"/>
</dbReference>
<keyword evidence="4 10" id="KW-0812">Transmembrane</keyword>
<dbReference type="Gene3D" id="3.10.580.10">
    <property type="entry name" value="CBS-domain"/>
    <property type="match status" value="1"/>
</dbReference>
<dbReference type="EMBL" id="JBHSBN010000042">
    <property type="protein sequence ID" value="MFC4110454.1"/>
    <property type="molecule type" value="Genomic_DNA"/>
</dbReference>
<proteinExistence type="inferred from homology"/>
<dbReference type="InterPro" id="IPR036318">
    <property type="entry name" value="FAD-bd_PCMH-like_sf"/>
</dbReference>
<keyword evidence="5" id="KW-0677">Repeat</keyword>
<comment type="similarity">
    <text evidence="2">Belongs to the UPF0053 family.</text>
</comment>
<keyword evidence="15" id="KW-1185">Reference proteome</keyword>
<dbReference type="SUPFAM" id="SSF56176">
    <property type="entry name" value="FAD-binding/transporter-associated domain-like"/>
    <property type="match status" value="1"/>
</dbReference>